<dbReference type="Proteomes" id="UP000315925">
    <property type="component" value="Chromosome"/>
</dbReference>
<gene>
    <name evidence="1" type="ORF">kam1_67</name>
</gene>
<organism evidence="1 2">
    <name type="scientific">Methylacidiphilum kamchatkense Kam1</name>
    <dbReference type="NCBI Taxonomy" id="1202785"/>
    <lineage>
        <taxon>Bacteria</taxon>
        <taxon>Pseudomonadati</taxon>
        <taxon>Verrucomicrobiota</taxon>
        <taxon>Methylacidiphilae</taxon>
        <taxon>Methylacidiphilales</taxon>
        <taxon>Methylacidiphilaceae</taxon>
        <taxon>Methylacidiphilum (ex Ratnadevi et al. 2023)</taxon>
    </lineage>
</organism>
<dbReference type="KEGG" id="mkc:kam1_67"/>
<evidence type="ECO:0000313" key="1">
    <source>
        <dbReference type="EMBL" id="QDQ41326.1"/>
    </source>
</evidence>
<dbReference type="AlphaFoldDB" id="A0A516TJC5"/>
<sequence>MKITEEVLKYAEKNKLTTDDAFLEGMKEKAEEFRKIKNIYI</sequence>
<proteinExistence type="predicted"/>
<dbReference type="EMBL" id="CP037899">
    <property type="protein sequence ID" value="QDQ41326.1"/>
    <property type="molecule type" value="Genomic_DNA"/>
</dbReference>
<name>A0A516TJC5_9BACT</name>
<reference evidence="2" key="1">
    <citation type="submission" date="2019-03" db="EMBL/GenBank/DDBJ databases">
        <title>Complete genome of Methylacidiphilum kamchatkense Kam1.</title>
        <authorList>
            <person name="Kruse T."/>
            <person name="Murarilal Ratnadevi C."/>
            <person name="Erikstad H.-A."/>
            <person name="Birkeland N.-K."/>
        </authorList>
    </citation>
    <scope>NUCLEOTIDE SEQUENCE [LARGE SCALE GENOMIC DNA]</scope>
    <source>
        <strain evidence="2">kam1</strain>
    </source>
</reference>
<accession>A0A516TJC5</accession>
<protein>
    <submittedName>
        <fullName evidence="1">Uncharacterized protein</fullName>
    </submittedName>
</protein>
<evidence type="ECO:0000313" key="2">
    <source>
        <dbReference type="Proteomes" id="UP000315925"/>
    </source>
</evidence>